<organism evidence="2 3">
    <name type="scientific">Ruminiclostridium hungatei</name>
    <name type="common">Clostridium hungatei</name>
    <dbReference type="NCBI Taxonomy" id="48256"/>
    <lineage>
        <taxon>Bacteria</taxon>
        <taxon>Bacillati</taxon>
        <taxon>Bacillota</taxon>
        <taxon>Clostridia</taxon>
        <taxon>Eubacteriales</taxon>
        <taxon>Oscillospiraceae</taxon>
        <taxon>Ruminiclostridium</taxon>
    </lineage>
</organism>
<dbReference type="STRING" id="48256.CLHUN_09020"/>
<dbReference type="AlphaFoldDB" id="A0A1V4SQL0"/>
<dbReference type="PANTHER" id="PTHR36836">
    <property type="entry name" value="COLANIC ACID BIOSYNTHESIS PROTEIN WCAK"/>
    <property type="match status" value="1"/>
</dbReference>
<gene>
    <name evidence="2" type="ORF">CLHUN_09020</name>
</gene>
<feature type="domain" description="Polysaccharide pyruvyl transferase" evidence="1">
    <location>
        <begin position="27"/>
        <end position="332"/>
    </location>
</feature>
<accession>A0A1V4SQL0</accession>
<protein>
    <submittedName>
        <fullName evidence="2">Polysaccharide pyruvyl transferase</fullName>
    </submittedName>
</protein>
<dbReference type="Proteomes" id="UP000191554">
    <property type="component" value="Unassembled WGS sequence"/>
</dbReference>
<dbReference type="Pfam" id="PF04230">
    <property type="entry name" value="PS_pyruv_trans"/>
    <property type="match status" value="1"/>
</dbReference>
<proteinExistence type="predicted"/>
<dbReference type="EMBL" id="MZGX01000004">
    <property type="protein sequence ID" value="OPX45527.1"/>
    <property type="molecule type" value="Genomic_DNA"/>
</dbReference>
<sequence>MYGNIKVQKDRLYMKRLLLYAHAGSKNHGCEAIVRSTMKILKPGNTEVYLATFRLQEDIDFLASDFNLNFIPYKRYEGMHPIRLMDAGLRKLKLKQDFLFSFSQKAIKENLDENTLCLSIGGDNYCYGIPRWIYHTNNLAAQKGSKTVFWGCSVEPEAINDEMLADLRKYSLIIARESITYQAFLDKGLTNTILLPDPAFTLDAKILPLPKGFAEGNTIGLNVSPLVMRNETSGGIVFKSYVKLMQHIIDTTDSQIALVPHVLWEHDNDMVPLSELYGLFKTTGRVVLLDGSYNCMELKGFISRCKLFIGARTHATIAAYSTGVPTLVIGYSVKARGIAKDIFGSEAGHILPVQKLEQSEQLISAYQELDHAQEDIRKHLAQFMPGYIESACSAGRHVGNLITRQ</sequence>
<keyword evidence="3" id="KW-1185">Reference proteome</keyword>
<reference evidence="2 3" key="1">
    <citation type="submission" date="2017-03" db="EMBL/GenBank/DDBJ databases">
        <title>Genome sequence of Clostridium hungatei DSM 14427.</title>
        <authorList>
            <person name="Poehlein A."/>
            <person name="Daniel R."/>
        </authorList>
    </citation>
    <scope>NUCLEOTIDE SEQUENCE [LARGE SCALE GENOMIC DNA]</scope>
    <source>
        <strain evidence="2 3">DSM 14427</strain>
    </source>
</reference>
<evidence type="ECO:0000313" key="2">
    <source>
        <dbReference type="EMBL" id="OPX45527.1"/>
    </source>
</evidence>
<dbReference type="GO" id="GO:0016740">
    <property type="term" value="F:transferase activity"/>
    <property type="evidence" value="ECO:0007669"/>
    <property type="project" value="UniProtKB-KW"/>
</dbReference>
<evidence type="ECO:0000259" key="1">
    <source>
        <dbReference type="Pfam" id="PF04230"/>
    </source>
</evidence>
<dbReference type="InterPro" id="IPR007345">
    <property type="entry name" value="Polysacch_pyruvyl_Trfase"/>
</dbReference>
<name>A0A1V4SQL0_RUMHU</name>
<dbReference type="PANTHER" id="PTHR36836:SF1">
    <property type="entry name" value="COLANIC ACID BIOSYNTHESIS PROTEIN WCAK"/>
    <property type="match status" value="1"/>
</dbReference>
<comment type="caution">
    <text evidence="2">The sequence shown here is derived from an EMBL/GenBank/DDBJ whole genome shotgun (WGS) entry which is preliminary data.</text>
</comment>
<evidence type="ECO:0000313" key="3">
    <source>
        <dbReference type="Proteomes" id="UP000191554"/>
    </source>
</evidence>
<keyword evidence="2" id="KW-0808">Transferase</keyword>